<organism evidence="9 10">
    <name type="scientific">Cladorrhinum samala</name>
    <dbReference type="NCBI Taxonomy" id="585594"/>
    <lineage>
        <taxon>Eukaryota</taxon>
        <taxon>Fungi</taxon>
        <taxon>Dikarya</taxon>
        <taxon>Ascomycota</taxon>
        <taxon>Pezizomycotina</taxon>
        <taxon>Sordariomycetes</taxon>
        <taxon>Sordariomycetidae</taxon>
        <taxon>Sordariales</taxon>
        <taxon>Podosporaceae</taxon>
        <taxon>Cladorrhinum</taxon>
    </lineage>
</organism>
<feature type="transmembrane region" description="Helical" evidence="7">
    <location>
        <begin position="23"/>
        <end position="44"/>
    </location>
</feature>
<keyword evidence="4 7" id="KW-0472">Membrane</keyword>
<comment type="subcellular location">
    <subcellularLocation>
        <location evidence="1">Membrane</location>
        <topology evidence="1">Multi-pass membrane protein</topology>
    </subcellularLocation>
</comment>
<dbReference type="PANTHER" id="PTHR33048:SF42">
    <property type="entry name" value="INTEGRAL MEMBRANE PROTEIN"/>
    <property type="match status" value="1"/>
</dbReference>
<evidence type="ECO:0000256" key="4">
    <source>
        <dbReference type="ARBA" id="ARBA00023136"/>
    </source>
</evidence>
<feature type="compositionally biased region" description="Basic and acidic residues" evidence="6">
    <location>
        <begin position="311"/>
        <end position="320"/>
    </location>
</feature>
<evidence type="ECO:0000256" key="2">
    <source>
        <dbReference type="ARBA" id="ARBA00022692"/>
    </source>
</evidence>
<keyword evidence="10" id="KW-1185">Reference proteome</keyword>
<comment type="similarity">
    <text evidence="5">Belongs to the SAT4 family.</text>
</comment>
<feature type="region of interest" description="Disordered" evidence="6">
    <location>
        <begin position="296"/>
        <end position="334"/>
    </location>
</feature>
<evidence type="ECO:0000256" key="5">
    <source>
        <dbReference type="ARBA" id="ARBA00038359"/>
    </source>
</evidence>
<reference evidence="9" key="1">
    <citation type="journal article" date="2023" name="Mol. Phylogenet. Evol.">
        <title>Genome-scale phylogeny and comparative genomics of the fungal order Sordariales.</title>
        <authorList>
            <person name="Hensen N."/>
            <person name="Bonometti L."/>
            <person name="Westerberg I."/>
            <person name="Brannstrom I.O."/>
            <person name="Guillou S."/>
            <person name="Cros-Aarteil S."/>
            <person name="Calhoun S."/>
            <person name="Haridas S."/>
            <person name="Kuo A."/>
            <person name="Mondo S."/>
            <person name="Pangilinan J."/>
            <person name="Riley R."/>
            <person name="LaButti K."/>
            <person name="Andreopoulos B."/>
            <person name="Lipzen A."/>
            <person name="Chen C."/>
            <person name="Yan M."/>
            <person name="Daum C."/>
            <person name="Ng V."/>
            <person name="Clum A."/>
            <person name="Steindorff A."/>
            <person name="Ohm R.A."/>
            <person name="Martin F."/>
            <person name="Silar P."/>
            <person name="Natvig D.O."/>
            <person name="Lalanne C."/>
            <person name="Gautier V."/>
            <person name="Ament-Velasquez S.L."/>
            <person name="Kruys A."/>
            <person name="Hutchinson M.I."/>
            <person name="Powell A.J."/>
            <person name="Barry K."/>
            <person name="Miller A.N."/>
            <person name="Grigoriev I.V."/>
            <person name="Debuchy R."/>
            <person name="Gladieux P."/>
            <person name="Hiltunen Thoren M."/>
            <person name="Johannesson H."/>
        </authorList>
    </citation>
    <scope>NUCLEOTIDE SEQUENCE</scope>
    <source>
        <strain evidence="9">PSN324</strain>
    </source>
</reference>
<dbReference type="InterPro" id="IPR052337">
    <property type="entry name" value="SAT4-like"/>
</dbReference>
<dbReference type="GO" id="GO:0016020">
    <property type="term" value="C:membrane"/>
    <property type="evidence" value="ECO:0007669"/>
    <property type="project" value="UniProtKB-SubCell"/>
</dbReference>
<proteinExistence type="inferred from homology"/>
<evidence type="ECO:0000256" key="7">
    <source>
        <dbReference type="SAM" id="Phobius"/>
    </source>
</evidence>
<feature type="transmembrane region" description="Helical" evidence="7">
    <location>
        <begin position="259"/>
        <end position="278"/>
    </location>
</feature>
<feature type="transmembrane region" description="Helical" evidence="7">
    <location>
        <begin position="97"/>
        <end position="117"/>
    </location>
</feature>
<protein>
    <recommendedName>
        <fullName evidence="8">Rhodopsin domain-containing protein</fullName>
    </recommendedName>
</protein>
<feature type="transmembrane region" description="Helical" evidence="7">
    <location>
        <begin position="190"/>
        <end position="208"/>
    </location>
</feature>
<feature type="domain" description="Rhodopsin" evidence="8">
    <location>
        <begin position="44"/>
        <end position="280"/>
    </location>
</feature>
<feature type="transmembrane region" description="Helical" evidence="7">
    <location>
        <begin position="137"/>
        <end position="157"/>
    </location>
</feature>
<evidence type="ECO:0000256" key="1">
    <source>
        <dbReference type="ARBA" id="ARBA00004141"/>
    </source>
</evidence>
<keyword evidence="3 7" id="KW-1133">Transmembrane helix</keyword>
<dbReference type="Pfam" id="PF20684">
    <property type="entry name" value="Fung_rhodopsin"/>
    <property type="match status" value="1"/>
</dbReference>
<dbReference type="PANTHER" id="PTHR33048">
    <property type="entry name" value="PTH11-LIKE INTEGRAL MEMBRANE PROTEIN (AFU_ORTHOLOGUE AFUA_5G11245)"/>
    <property type="match status" value="1"/>
</dbReference>
<evidence type="ECO:0000256" key="6">
    <source>
        <dbReference type="SAM" id="MobiDB-lite"/>
    </source>
</evidence>
<evidence type="ECO:0000313" key="10">
    <source>
        <dbReference type="Proteomes" id="UP001321749"/>
    </source>
</evidence>
<accession>A0AAV9HGU4</accession>
<dbReference type="AlphaFoldDB" id="A0AAV9HGU4"/>
<feature type="transmembrane region" description="Helical" evidence="7">
    <location>
        <begin position="220"/>
        <end position="239"/>
    </location>
</feature>
<gene>
    <name evidence="9" type="ORF">QBC42DRAFT_232002</name>
</gene>
<comment type="caution">
    <text evidence="9">The sequence shown here is derived from an EMBL/GenBank/DDBJ whole genome shotgun (WGS) entry which is preliminary data.</text>
</comment>
<dbReference type="Proteomes" id="UP001321749">
    <property type="component" value="Unassembled WGS sequence"/>
</dbReference>
<evidence type="ECO:0000313" key="9">
    <source>
        <dbReference type="EMBL" id="KAK4459330.1"/>
    </source>
</evidence>
<dbReference type="EMBL" id="MU865040">
    <property type="protein sequence ID" value="KAK4459330.1"/>
    <property type="molecule type" value="Genomic_DNA"/>
</dbReference>
<name>A0AAV9HGU4_9PEZI</name>
<reference evidence="9" key="2">
    <citation type="submission" date="2023-06" db="EMBL/GenBank/DDBJ databases">
        <authorList>
            <consortium name="Lawrence Berkeley National Laboratory"/>
            <person name="Mondo S.J."/>
            <person name="Hensen N."/>
            <person name="Bonometti L."/>
            <person name="Westerberg I."/>
            <person name="Brannstrom I.O."/>
            <person name="Guillou S."/>
            <person name="Cros-Aarteil S."/>
            <person name="Calhoun S."/>
            <person name="Haridas S."/>
            <person name="Kuo A."/>
            <person name="Pangilinan J."/>
            <person name="Riley R."/>
            <person name="Labutti K."/>
            <person name="Andreopoulos B."/>
            <person name="Lipzen A."/>
            <person name="Chen C."/>
            <person name="Yanf M."/>
            <person name="Daum C."/>
            <person name="Ng V."/>
            <person name="Clum A."/>
            <person name="Steindorff A."/>
            <person name="Ohm R."/>
            <person name="Martin F."/>
            <person name="Silar P."/>
            <person name="Natvig D."/>
            <person name="Lalanne C."/>
            <person name="Gautier V."/>
            <person name="Ament-Velasquez S.L."/>
            <person name="Kruys A."/>
            <person name="Hutchinson M.I."/>
            <person name="Powell A.J."/>
            <person name="Barry K."/>
            <person name="Miller A.N."/>
            <person name="Grigoriev I.V."/>
            <person name="Debuchy R."/>
            <person name="Gladieux P."/>
            <person name="Thoren M.H."/>
            <person name="Johannesson H."/>
        </authorList>
    </citation>
    <scope>NUCLEOTIDE SEQUENCE</scope>
    <source>
        <strain evidence="9">PSN324</strain>
    </source>
</reference>
<feature type="transmembrane region" description="Helical" evidence="7">
    <location>
        <begin position="56"/>
        <end position="77"/>
    </location>
</feature>
<evidence type="ECO:0000259" key="8">
    <source>
        <dbReference type="Pfam" id="PF20684"/>
    </source>
</evidence>
<sequence>MALSDLARRDTAEAATPRVVPNYAPMLLGSIWAVTIVSALFLSLRIYCKVTRHRLLWWDDHFLILSWICVLVSTAMLTEGTKYGIGMHYEDMEYTKMPMVALISYSAGFANILAAAWSKTSFGITLLRISSGWDKWLIWFIILSVNIVLGVSAAIMWTRCWPVAKLWHPEIEGTCWTTVTLERYQTFTSVYSGIMDIVLAILPWKIIWNLTINKQEKVGALAAMSMGVFSGIVAFMKIISLSDITDSSSTTVDLKIFGTAEPAMSVVAASIPILRAFIRRGSVTKPQSIEFVQLSPIPEPSNGRSAPSVSDSKRHFDNKLVKHTSRPSQTSVSL</sequence>
<evidence type="ECO:0000256" key="3">
    <source>
        <dbReference type="ARBA" id="ARBA00022989"/>
    </source>
</evidence>
<dbReference type="InterPro" id="IPR049326">
    <property type="entry name" value="Rhodopsin_dom_fungi"/>
</dbReference>
<keyword evidence="2 7" id="KW-0812">Transmembrane</keyword>